<feature type="compositionally biased region" description="Basic residues" evidence="1">
    <location>
        <begin position="64"/>
        <end position="74"/>
    </location>
</feature>
<evidence type="ECO:0000313" key="2">
    <source>
        <dbReference type="EMBL" id="CAA9386052.1"/>
    </source>
</evidence>
<organism evidence="2">
    <name type="scientific">uncultured Nocardioidaceae bacterium</name>
    <dbReference type="NCBI Taxonomy" id="253824"/>
    <lineage>
        <taxon>Bacteria</taxon>
        <taxon>Bacillati</taxon>
        <taxon>Actinomycetota</taxon>
        <taxon>Actinomycetes</taxon>
        <taxon>Propionibacteriales</taxon>
        <taxon>Nocardioidaceae</taxon>
        <taxon>environmental samples</taxon>
    </lineage>
</organism>
<evidence type="ECO:0000256" key="1">
    <source>
        <dbReference type="SAM" id="MobiDB-lite"/>
    </source>
</evidence>
<proteinExistence type="predicted"/>
<feature type="region of interest" description="Disordered" evidence="1">
    <location>
        <begin position="1"/>
        <end position="82"/>
    </location>
</feature>
<gene>
    <name evidence="2" type="ORF">AVDCRST_MAG47-2555</name>
</gene>
<feature type="non-terminal residue" evidence="2">
    <location>
        <position position="82"/>
    </location>
</feature>
<feature type="compositionally biased region" description="Basic residues" evidence="1">
    <location>
        <begin position="38"/>
        <end position="51"/>
    </location>
</feature>
<dbReference type="EMBL" id="CADCUK010000162">
    <property type="protein sequence ID" value="CAA9386052.1"/>
    <property type="molecule type" value="Genomic_DNA"/>
</dbReference>
<accession>A0A6J4NEE4</accession>
<protein>
    <submittedName>
        <fullName evidence="2">Uncharacterized protein</fullName>
    </submittedName>
</protein>
<feature type="compositionally biased region" description="Basic and acidic residues" evidence="1">
    <location>
        <begin position="1"/>
        <end position="21"/>
    </location>
</feature>
<reference evidence="2" key="1">
    <citation type="submission" date="2020-02" db="EMBL/GenBank/DDBJ databases">
        <authorList>
            <person name="Meier V. D."/>
        </authorList>
    </citation>
    <scope>NUCLEOTIDE SEQUENCE</scope>
    <source>
        <strain evidence="2">AVDCRST_MAG47</strain>
    </source>
</reference>
<dbReference type="AlphaFoldDB" id="A0A6J4NEE4"/>
<sequence>AELSRQRDQRPGGPRLDRPRSGDVVVPDRTAGRDQLPLRRHGDRGASRHRTAGAPRDLALQRHPAGHHVRHRQRGTGCGRAM</sequence>
<name>A0A6J4NEE4_9ACTN</name>
<feature type="non-terminal residue" evidence="2">
    <location>
        <position position="1"/>
    </location>
</feature>